<gene>
    <name evidence="1" type="ORF">LARSCL_LOCUS16939</name>
</gene>
<proteinExistence type="predicted"/>
<dbReference type="AlphaFoldDB" id="A0AAV2B5N0"/>
<reference evidence="1 2" key="1">
    <citation type="submission" date="2024-04" db="EMBL/GenBank/DDBJ databases">
        <authorList>
            <person name="Rising A."/>
            <person name="Reimegard J."/>
            <person name="Sonavane S."/>
            <person name="Akerstrom W."/>
            <person name="Nylinder S."/>
            <person name="Hedman E."/>
            <person name="Kallberg Y."/>
        </authorList>
    </citation>
    <scope>NUCLEOTIDE SEQUENCE [LARGE SCALE GENOMIC DNA]</scope>
</reference>
<name>A0AAV2B5N0_9ARAC</name>
<sequence>MAFDFRCNVSYSNEYTKRNKSRGRAFVQMYSLAMRRRRLGRAGRQKISSMLLKFMCKTGLRYQTRKLIHFSQGFEWVTFDSSLSTIRRTELSCWIAACNS</sequence>
<evidence type="ECO:0000313" key="2">
    <source>
        <dbReference type="Proteomes" id="UP001497382"/>
    </source>
</evidence>
<evidence type="ECO:0000313" key="1">
    <source>
        <dbReference type="EMBL" id="CAL1291186.1"/>
    </source>
</evidence>
<accession>A0AAV2B5N0</accession>
<comment type="caution">
    <text evidence="1">The sequence shown here is derived from an EMBL/GenBank/DDBJ whole genome shotgun (WGS) entry which is preliminary data.</text>
</comment>
<dbReference type="EMBL" id="CAXIEN010000277">
    <property type="protein sequence ID" value="CAL1291186.1"/>
    <property type="molecule type" value="Genomic_DNA"/>
</dbReference>
<organism evidence="1 2">
    <name type="scientific">Larinioides sclopetarius</name>
    <dbReference type="NCBI Taxonomy" id="280406"/>
    <lineage>
        <taxon>Eukaryota</taxon>
        <taxon>Metazoa</taxon>
        <taxon>Ecdysozoa</taxon>
        <taxon>Arthropoda</taxon>
        <taxon>Chelicerata</taxon>
        <taxon>Arachnida</taxon>
        <taxon>Araneae</taxon>
        <taxon>Araneomorphae</taxon>
        <taxon>Entelegynae</taxon>
        <taxon>Araneoidea</taxon>
        <taxon>Araneidae</taxon>
        <taxon>Larinioides</taxon>
    </lineage>
</organism>
<evidence type="ECO:0008006" key="3">
    <source>
        <dbReference type="Google" id="ProtNLM"/>
    </source>
</evidence>
<keyword evidence="2" id="KW-1185">Reference proteome</keyword>
<dbReference type="Proteomes" id="UP001497382">
    <property type="component" value="Unassembled WGS sequence"/>
</dbReference>
<protein>
    <recommendedName>
        <fullName evidence="3">Ribosomal protein L20</fullName>
    </recommendedName>
</protein>